<gene>
    <name evidence="1" type="ORF">BpHYR1_023745</name>
</gene>
<protein>
    <submittedName>
        <fullName evidence="1">Uncharacterized protein</fullName>
    </submittedName>
</protein>
<sequence>MLIGKVYSENRPIWTICVAFSSSTSLDSRRLRWNKACFSFQLILILQDLTFFIPNQLVYLCLINIWSCQAHILYCGHQFSPIFGKNFAYVSVQY</sequence>
<keyword evidence="2" id="KW-1185">Reference proteome</keyword>
<accession>A0A3M7RQB2</accession>
<reference evidence="1 2" key="1">
    <citation type="journal article" date="2018" name="Sci. Rep.">
        <title>Genomic signatures of local adaptation to the degree of environmental predictability in rotifers.</title>
        <authorList>
            <person name="Franch-Gras L."/>
            <person name="Hahn C."/>
            <person name="Garcia-Roger E.M."/>
            <person name="Carmona M.J."/>
            <person name="Serra M."/>
            <person name="Gomez A."/>
        </authorList>
    </citation>
    <scope>NUCLEOTIDE SEQUENCE [LARGE SCALE GENOMIC DNA]</scope>
    <source>
        <strain evidence="1">HYR1</strain>
    </source>
</reference>
<dbReference type="EMBL" id="REGN01002867">
    <property type="protein sequence ID" value="RNA25736.1"/>
    <property type="molecule type" value="Genomic_DNA"/>
</dbReference>
<organism evidence="1 2">
    <name type="scientific">Brachionus plicatilis</name>
    <name type="common">Marine rotifer</name>
    <name type="synonym">Brachionus muelleri</name>
    <dbReference type="NCBI Taxonomy" id="10195"/>
    <lineage>
        <taxon>Eukaryota</taxon>
        <taxon>Metazoa</taxon>
        <taxon>Spiralia</taxon>
        <taxon>Gnathifera</taxon>
        <taxon>Rotifera</taxon>
        <taxon>Eurotatoria</taxon>
        <taxon>Monogononta</taxon>
        <taxon>Pseudotrocha</taxon>
        <taxon>Ploima</taxon>
        <taxon>Brachionidae</taxon>
        <taxon>Brachionus</taxon>
    </lineage>
</organism>
<name>A0A3M7RQB2_BRAPC</name>
<dbReference type="AlphaFoldDB" id="A0A3M7RQB2"/>
<evidence type="ECO:0000313" key="1">
    <source>
        <dbReference type="EMBL" id="RNA25736.1"/>
    </source>
</evidence>
<proteinExistence type="predicted"/>
<dbReference type="Proteomes" id="UP000276133">
    <property type="component" value="Unassembled WGS sequence"/>
</dbReference>
<comment type="caution">
    <text evidence="1">The sequence shown here is derived from an EMBL/GenBank/DDBJ whole genome shotgun (WGS) entry which is preliminary data.</text>
</comment>
<evidence type="ECO:0000313" key="2">
    <source>
        <dbReference type="Proteomes" id="UP000276133"/>
    </source>
</evidence>